<dbReference type="CDD" id="cd16914">
    <property type="entry name" value="EcfT"/>
    <property type="match status" value="1"/>
</dbReference>
<proteinExistence type="predicted"/>
<keyword evidence="4 6" id="KW-1133">Transmembrane helix</keyword>
<dbReference type="EMBL" id="LLYW01000016">
    <property type="protein sequence ID" value="KUH33750.1"/>
    <property type="molecule type" value="Genomic_DNA"/>
</dbReference>
<evidence type="ECO:0000256" key="6">
    <source>
        <dbReference type="SAM" id="Phobius"/>
    </source>
</evidence>
<name>A0A100XYJ6_9EURY</name>
<dbReference type="AlphaFoldDB" id="A0A100XYJ6"/>
<dbReference type="PANTHER" id="PTHR34857">
    <property type="entry name" value="SLL0384 PROTEIN"/>
    <property type="match status" value="1"/>
</dbReference>
<accession>A0A100XYJ6</accession>
<dbReference type="GO" id="GO:0005886">
    <property type="term" value="C:plasma membrane"/>
    <property type="evidence" value="ECO:0007669"/>
    <property type="project" value="UniProtKB-ARBA"/>
</dbReference>
<protein>
    <submittedName>
        <fullName evidence="7">Cobalt ABC transporter permease</fullName>
    </submittedName>
</protein>
<comment type="caution">
    <text evidence="7">The sequence shown here is derived from an EMBL/GenBank/DDBJ whole genome shotgun (WGS) entry which is preliminary data.</text>
</comment>
<evidence type="ECO:0000256" key="5">
    <source>
        <dbReference type="ARBA" id="ARBA00023136"/>
    </source>
</evidence>
<dbReference type="STRING" id="227598.APY94_04780"/>
<keyword evidence="5 6" id="KW-0472">Membrane</keyword>
<evidence type="ECO:0000256" key="2">
    <source>
        <dbReference type="ARBA" id="ARBA00022475"/>
    </source>
</evidence>
<dbReference type="RefSeq" id="WP_058938548.1">
    <property type="nucleotide sequence ID" value="NZ_LLYW01000016.1"/>
</dbReference>
<reference evidence="7 8" key="1">
    <citation type="submission" date="2015-10" db="EMBL/GenBank/DDBJ databases">
        <title>Draft genome sequence of Thermococcus celericrescens strain DSM 17994.</title>
        <authorList>
            <person name="Hong S.-J."/>
            <person name="Park C.-E."/>
            <person name="Shin J.-H."/>
        </authorList>
    </citation>
    <scope>NUCLEOTIDE SEQUENCE [LARGE SCALE GENOMIC DNA]</scope>
    <source>
        <strain evidence="7 8">DSM 17994</strain>
    </source>
</reference>
<evidence type="ECO:0000256" key="1">
    <source>
        <dbReference type="ARBA" id="ARBA00004141"/>
    </source>
</evidence>
<keyword evidence="3 6" id="KW-0812">Transmembrane</keyword>
<dbReference type="OrthoDB" id="51610at2157"/>
<evidence type="ECO:0000313" key="8">
    <source>
        <dbReference type="Proteomes" id="UP000053462"/>
    </source>
</evidence>
<feature type="transmembrane region" description="Helical" evidence="6">
    <location>
        <begin position="82"/>
        <end position="101"/>
    </location>
</feature>
<feature type="transmembrane region" description="Helical" evidence="6">
    <location>
        <begin position="46"/>
        <end position="62"/>
    </location>
</feature>
<comment type="subcellular location">
    <subcellularLocation>
        <location evidence="1">Membrane</location>
        <topology evidence="1">Multi-pass membrane protein</topology>
    </subcellularLocation>
</comment>
<organism evidence="7 8">
    <name type="scientific">Thermococcus celericrescens</name>
    <dbReference type="NCBI Taxonomy" id="227598"/>
    <lineage>
        <taxon>Archaea</taxon>
        <taxon>Methanobacteriati</taxon>
        <taxon>Methanobacteriota</taxon>
        <taxon>Thermococci</taxon>
        <taxon>Thermococcales</taxon>
        <taxon>Thermococcaceae</taxon>
        <taxon>Thermococcus</taxon>
    </lineage>
</organism>
<feature type="transmembrane region" description="Helical" evidence="6">
    <location>
        <begin position="6"/>
        <end position="34"/>
    </location>
</feature>
<dbReference type="Proteomes" id="UP000053462">
    <property type="component" value="Unassembled WGS sequence"/>
</dbReference>
<evidence type="ECO:0000256" key="4">
    <source>
        <dbReference type="ARBA" id="ARBA00022989"/>
    </source>
</evidence>
<evidence type="ECO:0000313" key="7">
    <source>
        <dbReference type="EMBL" id="KUH33750.1"/>
    </source>
</evidence>
<dbReference type="InterPro" id="IPR051611">
    <property type="entry name" value="ECF_transporter_component"/>
</dbReference>
<dbReference type="InterPro" id="IPR003339">
    <property type="entry name" value="ABC/ECF_trnsptr_transmembrane"/>
</dbReference>
<dbReference type="Pfam" id="PF02361">
    <property type="entry name" value="CbiQ"/>
    <property type="match status" value="1"/>
</dbReference>
<dbReference type="PANTHER" id="PTHR34857:SF2">
    <property type="entry name" value="SLL0384 PROTEIN"/>
    <property type="match status" value="1"/>
</dbReference>
<keyword evidence="2" id="KW-1003">Cell membrane</keyword>
<sequence length="219" mass="24430">MYLPVIFLYAIGVVTRKSLTELAYFGLLFLVVTLIMRPKRSVFKKLGFLLGFEGLLFIMALFNPGGPLLETPLGPITHEGIYSFFMLLGKAFLSAGTALVVTNSVGFSRILAEMEALRFPRILTLTLAFTYRYIDLFTDDATRMKRALDSRAFGVGKGEYYRKLGSLIGEVFVRAYLRNGRIYRAMLARGFGEFPSLEEPRPNAKTTMLALLALGGLLV</sequence>
<evidence type="ECO:0000256" key="3">
    <source>
        <dbReference type="ARBA" id="ARBA00022692"/>
    </source>
</evidence>
<keyword evidence="8" id="KW-1185">Reference proteome</keyword>
<gene>
    <name evidence="7" type="ORF">APY94_04780</name>
</gene>